<protein>
    <submittedName>
        <fullName evidence="1">Uncharacterized protein</fullName>
    </submittedName>
</protein>
<dbReference type="EMBL" id="BARU01018287">
    <property type="protein sequence ID" value="GAH54701.1"/>
    <property type="molecule type" value="Genomic_DNA"/>
</dbReference>
<gene>
    <name evidence="1" type="ORF">S03H2_30241</name>
</gene>
<comment type="caution">
    <text evidence="1">The sequence shown here is derived from an EMBL/GenBank/DDBJ whole genome shotgun (WGS) entry which is preliminary data.</text>
</comment>
<proteinExistence type="predicted"/>
<dbReference type="AlphaFoldDB" id="X1G9V6"/>
<sequence length="36" mass="4569">EMYFMERRMTKPVARARIKIKKRERLSRIRLALKYE</sequence>
<name>X1G9V6_9ZZZZ</name>
<feature type="non-terminal residue" evidence="1">
    <location>
        <position position="1"/>
    </location>
</feature>
<accession>X1G9V6</accession>
<reference evidence="1" key="1">
    <citation type="journal article" date="2014" name="Front. Microbiol.">
        <title>High frequency of phylogenetically diverse reductive dehalogenase-homologous genes in deep subseafloor sedimentary metagenomes.</title>
        <authorList>
            <person name="Kawai M."/>
            <person name="Futagami T."/>
            <person name="Toyoda A."/>
            <person name="Takaki Y."/>
            <person name="Nishi S."/>
            <person name="Hori S."/>
            <person name="Arai W."/>
            <person name="Tsubouchi T."/>
            <person name="Morono Y."/>
            <person name="Uchiyama I."/>
            <person name="Ito T."/>
            <person name="Fujiyama A."/>
            <person name="Inagaki F."/>
            <person name="Takami H."/>
        </authorList>
    </citation>
    <scope>NUCLEOTIDE SEQUENCE</scope>
    <source>
        <strain evidence="1">Expedition CK06-06</strain>
    </source>
</reference>
<evidence type="ECO:0000313" key="1">
    <source>
        <dbReference type="EMBL" id="GAH54701.1"/>
    </source>
</evidence>
<organism evidence="1">
    <name type="scientific">marine sediment metagenome</name>
    <dbReference type="NCBI Taxonomy" id="412755"/>
    <lineage>
        <taxon>unclassified sequences</taxon>
        <taxon>metagenomes</taxon>
        <taxon>ecological metagenomes</taxon>
    </lineage>
</organism>